<dbReference type="EMBL" id="JACWLN010000009">
    <property type="protein sequence ID" value="MBD1262214.1"/>
    <property type="molecule type" value="Genomic_DNA"/>
</dbReference>
<dbReference type="Proteomes" id="UP000651837">
    <property type="component" value="Unassembled WGS sequence"/>
</dbReference>
<dbReference type="AlphaFoldDB" id="A0A316DUA1"/>
<dbReference type="EMBL" id="QGGQ01000011">
    <property type="protein sequence ID" value="PWK21525.1"/>
    <property type="molecule type" value="Genomic_DNA"/>
</dbReference>
<evidence type="ECO:0000313" key="2">
    <source>
        <dbReference type="EMBL" id="MBD1262214.1"/>
    </source>
</evidence>
<dbReference type="InterPro" id="IPR019861">
    <property type="entry name" value="PorP/SprF_Bacteroidetes"/>
</dbReference>
<evidence type="ECO:0000313" key="5">
    <source>
        <dbReference type="Proteomes" id="UP000651837"/>
    </source>
</evidence>
<dbReference type="OrthoDB" id="1114455at2"/>
<feature type="signal peptide" evidence="1">
    <location>
        <begin position="1"/>
        <end position="23"/>
    </location>
</feature>
<feature type="chain" id="PRO_5016407489" evidence="1">
    <location>
        <begin position="24"/>
        <end position="307"/>
    </location>
</feature>
<protein>
    <submittedName>
        <fullName evidence="3">Type IX secretion system PorP/SprF family membrane protein</fullName>
    </submittedName>
    <submittedName>
        <fullName evidence="2">Type IX secretion system membrane protein PorP/SprF</fullName>
    </submittedName>
</protein>
<gene>
    <name evidence="2" type="ORF">HZY62_16560</name>
    <name evidence="3" type="ORF">LX92_03676</name>
</gene>
<dbReference type="Pfam" id="PF11751">
    <property type="entry name" value="PorP_SprF"/>
    <property type="match status" value="1"/>
</dbReference>
<organism evidence="3 4">
    <name type="scientific">Maribacter polysiphoniae</name>
    <dbReference type="NCBI Taxonomy" id="429344"/>
    <lineage>
        <taxon>Bacteria</taxon>
        <taxon>Pseudomonadati</taxon>
        <taxon>Bacteroidota</taxon>
        <taxon>Flavobacteriia</taxon>
        <taxon>Flavobacteriales</taxon>
        <taxon>Flavobacteriaceae</taxon>
        <taxon>Maribacter</taxon>
    </lineage>
</organism>
<keyword evidence="5" id="KW-1185">Reference proteome</keyword>
<reference evidence="2 5" key="2">
    <citation type="submission" date="2020-07" db="EMBL/GenBank/DDBJ databases">
        <title>The draft genome sequence of Maribacter polysiphoniae KCTC 22021.</title>
        <authorList>
            <person name="Mu L."/>
        </authorList>
    </citation>
    <scope>NUCLEOTIDE SEQUENCE [LARGE SCALE GENOMIC DNA]</scope>
    <source>
        <strain evidence="2 5">KCTC 22021</strain>
    </source>
</reference>
<dbReference type="RefSeq" id="WP_109653691.1">
    <property type="nucleotide sequence ID" value="NZ_JACWLN010000009.1"/>
</dbReference>
<keyword evidence="1" id="KW-0732">Signal</keyword>
<reference evidence="3 4" key="1">
    <citation type="submission" date="2018-05" db="EMBL/GenBank/DDBJ databases">
        <title>Genomic Encyclopedia of Archaeal and Bacterial Type Strains, Phase II (KMG-II): from individual species to whole genera.</title>
        <authorList>
            <person name="Goeker M."/>
        </authorList>
    </citation>
    <scope>NUCLEOTIDE SEQUENCE [LARGE SCALE GENOMIC DNA]</scope>
    <source>
        <strain evidence="3 4">DSM 23514</strain>
    </source>
</reference>
<evidence type="ECO:0000313" key="3">
    <source>
        <dbReference type="EMBL" id="PWK21525.1"/>
    </source>
</evidence>
<dbReference type="Proteomes" id="UP000245667">
    <property type="component" value="Unassembled WGS sequence"/>
</dbReference>
<sequence length="307" mass="33222">MRKNTIKTTVLCLLGFLTLVSVMGQQDPNRAFYRYTMNLVNPAYAGAALGVEGAGVSQGTEVGLNIRSQWVSVEGAPESQSVFFGTPMGKNLGLGVSIINDQTFIEKSTTINVDVSYKLQLSALTELYFGVKAGANSYDANLSGLTTFGIGSDPNLNNIDGSFKPNIGAGALLKGERFFASLSVPALLSNDRLEEEEGLATYAAGKTHVYLAGGYDFELSKGIMFKPSTMFRYVEATPLSVDITAAFSFNDRVEIGPTYRYEEGIGGLFIFNAANWINMGYAYEAPFDNEIASQSNGTHEVFIKLRM</sequence>
<proteinExistence type="predicted"/>
<dbReference type="NCBIfam" id="TIGR03519">
    <property type="entry name" value="T9SS_PorP_fam"/>
    <property type="match status" value="1"/>
</dbReference>
<evidence type="ECO:0000256" key="1">
    <source>
        <dbReference type="SAM" id="SignalP"/>
    </source>
</evidence>
<name>A0A316DUA1_9FLAO</name>
<accession>A0A316DUA1</accession>
<evidence type="ECO:0000313" key="4">
    <source>
        <dbReference type="Proteomes" id="UP000245667"/>
    </source>
</evidence>
<comment type="caution">
    <text evidence="3">The sequence shown here is derived from an EMBL/GenBank/DDBJ whole genome shotgun (WGS) entry which is preliminary data.</text>
</comment>